<dbReference type="InterPro" id="IPR005094">
    <property type="entry name" value="Endonuclease_MobA/VirD2"/>
</dbReference>
<feature type="domain" description="MobA/VirD2-like nuclease" evidence="2">
    <location>
        <begin position="17"/>
        <end position="147"/>
    </location>
</feature>
<dbReference type="AlphaFoldDB" id="A0A7Y6U9W4"/>
<evidence type="ECO:0000313" key="3">
    <source>
        <dbReference type="EMBL" id="NVB74531.1"/>
    </source>
</evidence>
<evidence type="ECO:0000259" key="2">
    <source>
        <dbReference type="Pfam" id="PF03432"/>
    </source>
</evidence>
<feature type="region of interest" description="Disordered" evidence="1">
    <location>
        <begin position="323"/>
        <end position="355"/>
    </location>
</feature>
<protein>
    <submittedName>
        <fullName evidence="3">Relaxase/mobilization nuclease domain-containing protein</fullName>
    </submittedName>
</protein>
<gene>
    <name evidence="3" type="ORF">HUV05_13535</name>
</gene>
<comment type="caution">
    <text evidence="3">The sequence shown here is derived from an EMBL/GenBank/DDBJ whole genome shotgun (WGS) entry which is preliminary data.</text>
</comment>
<reference evidence="3 4" key="2">
    <citation type="submission" date="2020-07" db="EMBL/GenBank/DDBJ databases">
        <title>Bacterial metabolism rescues the inhibition of intestinal drug absorption by food and drug additives.</title>
        <authorList>
            <person name="Zou L."/>
            <person name="Spanogiannopoulos P."/>
            <person name="Chien H.-C."/>
            <person name="Pieper L.M."/>
            <person name="Cai W."/>
            <person name="Khuri N."/>
            <person name="Pottel J."/>
            <person name="Vora B."/>
            <person name="Ni Z."/>
            <person name="Tsakalozou E."/>
            <person name="Zhang W."/>
            <person name="Shoichet B.K."/>
            <person name="Giacomini K.M."/>
            <person name="Turnbaugh P.J."/>
        </authorList>
    </citation>
    <scope>NUCLEOTIDE SEQUENCE [LARGE SCALE GENOMIC DNA]</scope>
    <source>
        <strain evidence="3 4">B33</strain>
    </source>
</reference>
<feature type="compositionally biased region" description="Basic residues" evidence="1">
    <location>
        <begin position="346"/>
        <end position="355"/>
    </location>
</feature>
<proteinExistence type="predicted"/>
<name>A0A7Y6U9W4_PHOVU</name>
<dbReference type="EMBL" id="JABWDJ010000054">
    <property type="protein sequence ID" value="NVB74531.1"/>
    <property type="molecule type" value="Genomic_DNA"/>
</dbReference>
<feature type="compositionally biased region" description="Gly residues" evidence="1">
    <location>
        <begin position="327"/>
        <end position="336"/>
    </location>
</feature>
<organism evidence="3 4">
    <name type="scientific">Phocaeicola vulgatus</name>
    <name type="common">Bacteroides vulgatus</name>
    <dbReference type="NCBI Taxonomy" id="821"/>
    <lineage>
        <taxon>Bacteria</taxon>
        <taxon>Pseudomonadati</taxon>
        <taxon>Bacteroidota</taxon>
        <taxon>Bacteroidia</taxon>
        <taxon>Bacteroidales</taxon>
        <taxon>Bacteroidaceae</taxon>
        <taxon>Phocaeicola</taxon>
    </lineage>
</organism>
<reference evidence="3 4" key="1">
    <citation type="submission" date="2020-04" db="EMBL/GenBank/DDBJ databases">
        <authorList>
            <person name="Pieper L."/>
        </authorList>
    </citation>
    <scope>NUCLEOTIDE SEQUENCE [LARGE SCALE GENOMIC DNA]</scope>
    <source>
        <strain evidence="3 4">B33</strain>
    </source>
</reference>
<evidence type="ECO:0000256" key="1">
    <source>
        <dbReference type="SAM" id="MobiDB-lite"/>
    </source>
</evidence>
<dbReference type="RefSeq" id="WP_176350578.1">
    <property type="nucleotide sequence ID" value="NZ_JABWDJ010000054.1"/>
</dbReference>
<sequence length="355" mass="39810">MMGDLKKRASFARVVNYVNNPKKARLIDSKDVRLDDNATIARSMQGQADDKPGRKLKNPVYHISLDFAHEDAPKLTDALMVEIAREYMRRMGITNTQYIVSRHTDREHQHLHIVANRVDNDGNTISASNDRVRNVKICKALTREYGLHFSKGKMNVKRDRLRGKDKMKYQIYDAIKAALPHCNCWSDLCDRLAKQGIGVNFKYNRNEGKIIGVSFTKNEISFSGSRIDRIMSFYKLNRLFGNQIAEGMEWKPRVPDNGFDGRTQPTMQDVTTNSHAAGTFIEQPPSAGAETDSNGGSLVESGSNIAQVTIGALMELCVQPHQAKVSSGGGGGGNESGWGENDNNKNRHKQRKMRR</sequence>
<dbReference type="Proteomes" id="UP000524321">
    <property type="component" value="Unassembled WGS sequence"/>
</dbReference>
<dbReference type="Pfam" id="PF03432">
    <property type="entry name" value="Relaxase"/>
    <property type="match status" value="1"/>
</dbReference>
<feature type="compositionally biased region" description="Polar residues" evidence="1">
    <location>
        <begin position="291"/>
        <end position="300"/>
    </location>
</feature>
<evidence type="ECO:0000313" key="4">
    <source>
        <dbReference type="Proteomes" id="UP000524321"/>
    </source>
</evidence>
<feature type="region of interest" description="Disordered" evidence="1">
    <location>
        <begin position="279"/>
        <end position="300"/>
    </location>
</feature>
<accession>A0A7Y6U9W4</accession>